<dbReference type="PROSITE" id="PS51504">
    <property type="entry name" value="H15"/>
    <property type="match status" value="1"/>
</dbReference>
<organism evidence="10 11">
    <name type="scientific">Citrus x changshan-huyou</name>
    <dbReference type="NCBI Taxonomy" id="2935761"/>
    <lineage>
        <taxon>Eukaryota</taxon>
        <taxon>Viridiplantae</taxon>
        <taxon>Streptophyta</taxon>
        <taxon>Embryophyta</taxon>
        <taxon>Tracheophyta</taxon>
        <taxon>Spermatophyta</taxon>
        <taxon>Magnoliopsida</taxon>
        <taxon>eudicotyledons</taxon>
        <taxon>Gunneridae</taxon>
        <taxon>Pentapetalae</taxon>
        <taxon>rosids</taxon>
        <taxon>malvids</taxon>
        <taxon>Sapindales</taxon>
        <taxon>Rutaceae</taxon>
        <taxon>Aurantioideae</taxon>
        <taxon>Citrus</taxon>
    </lineage>
</organism>
<dbReference type="GO" id="GO:0003677">
    <property type="term" value="F:DNA binding"/>
    <property type="evidence" value="ECO:0007669"/>
    <property type="project" value="InterPro"/>
</dbReference>
<dbReference type="CDD" id="cd20908">
    <property type="entry name" value="SUF4-like"/>
    <property type="match status" value="1"/>
</dbReference>
<keyword evidence="3 6" id="KW-0863">Zinc-finger</keyword>
<feature type="region of interest" description="Disordered" evidence="7">
    <location>
        <begin position="302"/>
        <end position="342"/>
    </location>
</feature>
<dbReference type="SMART" id="SM00355">
    <property type="entry name" value="ZnF_C2H2"/>
    <property type="match status" value="2"/>
</dbReference>
<dbReference type="AlphaFoldDB" id="A0AAP0R1R6"/>
<evidence type="ECO:0000256" key="1">
    <source>
        <dbReference type="ARBA" id="ARBA00004123"/>
    </source>
</evidence>
<feature type="region of interest" description="Disordered" evidence="7">
    <location>
        <begin position="386"/>
        <end position="405"/>
    </location>
</feature>
<keyword evidence="11" id="KW-1185">Reference proteome</keyword>
<dbReference type="InterPro" id="IPR013087">
    <property type="entry name" value="Znf_C2H2_type"/>
</dbReference>
<evidence type="ECO:0008006" key="12">
    <source>
        <dbReference type="Google" id="ProtNLM"/>
    </source>
</evidence>
<keyword evidence="5" id="KW-0539">Nucleus</keyword>
<comment type="subcellular location">
    <subcellularLocation>
        <location evidence="1">Nucleus</location>
    </subcellularLocation>
</comment>
<dbReference type="Pfam" id="PF00538">
    <property type="entry name" value="Linker_histone"/>
    <property type="match status" value="1"/>
</dbReference>
<evidence type="ECO:0000313" key="11">
    <source>
        <dbReference type="Proteomes" id="UP001428341"/>
    </source>
</evidence>
<proteinExistence type="predicted"/>
<dbReference type="GO" id="GO:0005634">
    <property type="term" value="C:nucleus"/>
    <property type="evidence" value="ECO:0007669"/>
    <property type="project" value="UniProtKB-SubCell"/>
</dbReference>
<feature type="region of interest" description="Disordered" evidence="7">
    <location>
        <begin position="431"/>
        <end position="458"/>
    </location>
</feature>
<feature type="region of interest" description="Disordered" evidence="7">
    <location>
        <begin position="942"/>
        <end position="1174"/>
    </location>
</feature>
<sequence>MHNREREREREKGHCICMRANMGKKKKKITRASLTLKVWCYYCDGEFADEKILVEHQKDNHFKCHVCHDQLPTAGAMAAHVHQLHKETVTAVPNAKAGRESIGIVIYGMQGIPPDVLAAHYGEEAEEVPSKVVTSDTPLTQPVGDEVPEQLAISYTPQSNIGAKQPISALPVPPAGSPPLASTTAPTPRSSPRKKLEHIKRLLESSNPSTCLHWEKIKEHFSKYTHTPDHPPYASMIQRAITELNEQEGSSEEAISKFIEAEADRSTSANCYMLSFEDIHSLHKLKKENKCSKRCEQNTTFSRQRKFRRVQSQKQQKIEDSQEQNQVQQEMSERPEKQKQAEQRIGLIEKQKRQGDAELNGEKNEVEELRLKVVEEQIVVEQDWEGNEEHDQMQEHQNQQHKEFDLQQSQALSETIDVTVEKNYLAERNNQVEKSSEIMEAENQNERGDAVSKDQNEVGEIRLKVVEEQIESEQGRETDDVHDQMQEWQNQQQSQVLSKTVGLTIEENYQEEGSNPGKKSEVTEAEYRKEQEDEFIEEPCHKELESKKLEKINQTTNSASEVRDEQAQLPEIHFEEIVEHINLERQHFEGTEEEKSNMLVKLIKKENDNIATVSTQNNVTGQKVDLSDSSHLQKEDLMELLKKTNKVEGKLIDIICSLNLEVSGNNKLMPKIREQQELVEEHLLQTENPPSTGSETVLASTFQAEQQQQLDILWSSEDSMQLLGKQEIELPSPKRPPQLERITLEELFEKPSKKLKLCDQQEVPKSQPRLMAISTCDSPHDENGHAQLVIQRIDTVQEDNSLTTGPNLKFSGEMAILGTEMEKSNLNVCVDSEQLKNYELCGPKRLLESQLVTSSLRVPRELLELNLEHQQQTSLSSMEKRSEFKQPENPIEGRHGENKTTLVEHQSQTQQQMVGQAQQTQLQTFSQMPSTSQLDTAISVAKQSDPAKLMQKRPRVGKPTESERVATSVAKQFDPAKLMQKRQLRPRGGKPTASEPVANSVVKQFDRAKQMQKRQLRPRDEKPSESEPVLPILEGDDDLSLVSLKSEQKKKSESSTLKRAQEQQRNHHHLEKCLKSQPTEITDDSTIISQKHIKRRLQQRQLWPQGDDSSQSDSIIEKRREPLPFQHQQHGKEQPQPKHRGRPPKPKSAATMDISLPPHHQLKNKKQRPQVPGVISSFLENTDWTDCACSK</sequence>
<keyword evidence="4" id="KW-0862">Zinc</keyword>
<evidence type="ECO:0000256" key="5">
    <source>
        <dbReference type="ARBA" id="ARBA00023242"/>
    </source>
</evidence>
<dbReference type="PROSITE" id="PS00028">
    <property type="entry name" value="ZINC_FINGER_C2H2_1"/>
    <property type="match status" value="2"/>
</dbReference>
<dbReference type="InterPro" id="IPR003656">
    <property type="entry name" value="Znf_BED"/>
</dbReference>
<accession>A0AAP0R1R6</accession>
<feature type="compositionally biased region" description="Low complexity" evidence="7">
    <location>
        <begin position="178"/>
        <end position="190"/>
    </location>
</feature>
<comment type="caution">
    <text evidence="10">The sequence shown here is derived from an EMBL/GenBank/DDBJ whole genome shotgun (WGS) entry which is preliminary data.</text>
</comment>
<gene>
    <name evidence="10" type="ORF">WN944_023065</name>
</gene>
<feature type="compositionally biased region" description="Basic residues" evidence="7">
    <location>
        <begin position="979"/>
        <end position="988"/>
    </location>
</feature>
<dbReference type="GO" id="GO:0000786">
    <property type="term" value="C:nucleosome"/>
    <property type="evidence" value="ECO:0007669"/>
    <property type="project" value="InterPro"/>
</dbReference>
<feature type="region of interest" description="Disordered" evidence="7">
    <location>
        <begin position="164"/>
        <end position="194"/>
    </location>
</feature>
<dbReference type="PROSITE" id="PS50808">
    <property type="entry name" value="ZF_BED"/>
    <property type="match status" value="1"/>
</dbReference>
<protein>
    <recommendedName>
        <fullName evidence="12">C2H2-type domain-containing protein</fullName>
    </recommendedName>
</protein>
<dbReference type="EMBL" id="JBCGBO010000001">
    <property type="protein sequence ID" value="KAK9230098.1"/>
    <property type="molecule type" value="Genomic_DNA"/>
</dbReference>
<dbReference type="InterPro" id="IPR036390">
    <property type="entry name" value="WH_DNA-bd_sf"/>
</dbReference>
<name>A0AAP0R1R6_9ROSI</name>
<evidence type="ECO:0000256" key="6">
    <source>
        <dbReference type="PROSITE-ProRule" id="PRU00027"/>
    </source>
</evidence>
<feature type="compositionally biased region" description="Basic and acidic residues" evidence="7">
    <location>
        <begin position="387"/>
        <end position="405"/>
    </location>
</feature>
<dbReference type="PANTHER" id="PTHR23215">
    <property type="entry name" value="ZINC FINGER PROTEIN 207"/>
    <property type="match status" value="1"/>
</dbReference>
<evidence type="ECO:0000256" key="3">
    <source>
        <dbReference type="ARBA" id="ARBA00022771"/>
    </source>
</evidence>
<dbReference type="Gene3D" id="1.10.10.10">
    <property type="entry name" value="Winged helix-like DNA-binding domain superfamily/Winged helix DNA-binding domain"/>
    <property type="match status" value="1"/>
</dbReference>
<feature type="domain" description="BED-type" evidence="8">
    <location>
        <begin position="33"/>
        <end position="92"/>
    </location>
</feature>
<dbReference type="GO" id="GO:0006334">
    <property type="term" value="P:nucleosome assembly"/>
    <property type="evidence" value="ECO:0007669"/>
    <property type="project" value="InterPro"/>
</dbReference>
<dbReference type="GO" id="GO:0006355">
    <property type="term" value="P:regulation of DNA-templated transcription"/>
    <property type="evidence" value="ECO:0007669"/>
    <property type="project" value="TreeGrafter"/>
</dbReference>
<evidence type="ECO:0000256" key="2">
    <source>
        <dbReference type="ARBA" id="ARBA00022723"/>
    </source>
</evidence>
<feature type="compositionally biased region" description="Basic and acidic residues" evidence="7">
    <location>
        <begin position="331"/>
        <end position="342"/>
    </location>
</feature>
<feature type="compositionally biased region" description="Basic and acidic residues" evidence="7">
    <location>
        <begin position="444"/>
        <end position="458"/>
    </location>
</feature>
<dbReference type="InterPro" id="IPR005818">
    <property type="entry name" value="Histone_H1/H5_H15"/>
</dbReference>
<reference evidence="10 11" key="1">
    <citation type="submission" date="2024-05" db="EMBL/GenBank/DDBJ databases">
        <title>Haplotype-resolved chromosome-level genome assembly of Huyou (Citrus changshanensis).</title>
        <authorList>
            <person name="Miao C."/>
            <person name="Chen W."/>
            <person name="Wu Y."/>
            <person name="Wang L."/>
            <person name="Zhao S."/>
            <person name="Grierson D."/>
            <person name="Xu C."/>
            <person name="Chen K."/>
        </authorList>
    </citation>
    <scope>NUCLEOTIDE SEQUENCE [LARGE SCALE GENOMIC DNA]</scope>
    <source>
        <strain evidence="10">01-14</strain>
        <tissue evidence="10">Leaf</tissue>
    </source>
</reference>
<dbReference type="InterPro" id="IPR036388">
    <property type="entry name" value="WH-like_DNA-bd_sf"/>
</dbReference>
<dbReference type="PANTHER" id="PTHR23215:SF0">
    <property type="entry name" value="BUB3-INTERACTING AND GLEBS MOTIF-CONTAINING PROTEIN ZNF207"/>
    <property type="match status" value="1"/>
</dbReference>
<feature type="compositionally biased region" description="Polar residues" evidence="7">
    <location>
        <begin position="1076"/>
        <end position="1089"/>
    </location>
</feature>
<dbReference type="SMART" id="SM00526">
    <property type="entry name" value="H15"/>
    <property type="match status" value="1"/>
</dbReference>
<feature type="domain" description="H15" evidence="9">
    <location>
        <begin position="229"/>
        <end position="311"/>
    </location>
</feature>
<feature type="region of interest" description="Disordered" evidence="7">
    <location>
        <begin position="872"/>
        <end position="895"/>
    </location>
</feature>
<evidence type="ECO:0000259" key="9">
    <source>
        <dbReference type="PROSITE" id="PS51504"/>
    </source>
</evidence>
<dbReference type="GO" id="GO:0008270">
    <property type="term" value="F:zinc ion binding"/>
    <property type="evidence" value="ECO:0007669"/>
    <property type="project" value="UniProtKB-KW"/>
</dbReference>
<feature type="compositionally biased region" description="Basic and acidic residues" evidence="7">
    <location>
        <begin position="878"/>
        <end position="895"/>
    </location>
</feature>
<dbReference type="SUPFAM" id="SSF46785">
    <property type="entry name" value="Winged helix' DNA-binding domain"/>
    <property type="match status" value="1"/>
</dbReference>
<evidence type="ECO:0000259" key="8">
    <source>
        <dbReference type="PROSITE" id="PS50808"/>
    </source>
</evidence>
<keyword evidence="2" id="KW-0479">Metal-binding</keyword>
<evidence type="ECO:0000256" key="4">
    <source>
        <dbReference type="ARBA" id="ARBA00022833"/>
    </source>
</evidence>
<evidence type="ECO:0000313" key="10">
    <source>
        <dbReference type="EMBL" id="KAK9230098.1"/>
    </source>
</evidence>
<dbReference type="Proteomes" id="UP001428341">
    <property type="component" value="Unassembled WGS sequence"/>
</dbReference>
<evidence type="ECO:0000256" key="7">
    <source>
        <dbReference type="SAM" id="MobiDB-lite"/>
    </source>
</evidence>